<keyword evidence="3 8" id="KW-0285">Flavoprotein</keyword>
<comment type="cofactor">
    <cofactor evidence="1 8">
        <name>FAD</name>
        <dbReference type="ChEBI" id="CHEBI:57692"/>
    </cofactor>
</comment>
<accession>A0ABR1F199</accession>
<keyword evidence="4 8" id="KW-0274">FAD</keyword>
<comment type="similarity">
    <text evidence="2 8">Belongs to the ferredoxin--NADP reductase type 1 family.</text>
</comment>
<dbReference type="GeneID" id="90036212"/>
<evidence type="ECO:0000256" key="4">
    <source>
        <dbReference type="ARBA" id="ARBA00022827"/>
    </source>
</evidence>
<dbReference type="PRINTS" id="PR00419">
    <property type="entry name" value="ADXRDTASE"/>
</dbReference>
<dbReference type="PANTHER" id="PTHR48467:SF1">
    <property type="entry name" value="GLUTAMATE SYNTHASE 1 [NADH], CHLOROPLASTIC-LIKE"/>
    <property type="match status" value="1"/>
</dbReference>
<protein>
    <recommendedName>
        <fullName evidence="8">NADPH:adrenodoxin oxidoreductase, mitochondrial</fullName>
        <ecNumber evidence="8">1.18.1.6</ecNumber>
    </recommendedName>
</protein>
<evidence type="ECO:0000256" key="2">
    <source>
        <dbReference type="ARBA" id="ARBA00008312"/>
    </source>
</evidence>
<evidence type="ECO:0000256" key="6">
    <source>
        <dbReference type="ARBA" id="ARBA00023002"/>
    </source>
</evidence>
<dbReference type="EC" id="1.18.1.6" evidence="8"/>
<dbReference type="Gene3D" id="3.50.50.60">
    <property type="entry name" value="FAD/NAD(P)-binding domain"/>
    <property type="match status" value="1"/>
</dbReference>
<evidence type="ECO:0000256" key="8">
    <source>
        <dbReference type="PIRNR" id="PIRNR000362"/>
    </source>
</evidence>
<dbReference type="InterPro" id="IPR021163">
    <property type="entry name" value="Ferredox_Rdtase_adrenod"/>
</dbReference>
<evidence type="ECO:0000256" key="5">
    <source>
        <dbReference type="ARBA" id="ARBA00022857"/>
    </source>
</evidence>
<reference evidence="9 10" key="1">
    <citation type="submission" date="2024-03" db="EMBL/GenBank/DDBJ databases">
        <title>Genome-scale model development and genomic sequencing of the oleaginous clade Lipomyces.</title>
        <authorList>
            <consortium name="Lawrence Berkeley National Laboratory"/>
            <person name="Czajka J.J."/>
            <person name="Han Y."/>
            <person name="Kim J."/>
            <person name="Mondo S.J."/>
            <person name="Hofstad B.A."/>
            <person name="Robles A."/>
            <person name="Haridas S."/>
            <person name="Riley R."/>
            <person name="LaButti K."/>
            <person name="Pangilinan J."/>
            <person name="Andreopoulos W."/>
            <person name="Lipzen A."/>
            <person name="Yan J."/>
            <person name="Wang M."/>
            <person name="Ng V."/>
            <person name="Grigoriev I.V."/>
            <person name="Spatafora J.W."/>
            <person name="Magnuson J.K."/>
            <person name="Baker S.E."/>
            <person name="Pomraning K.R."/>
        </authorList>
    </citation>
    <scope>NUCLEOTIDE SEQUENCE [LARGE SCALE GENOMIC DNA]</scope>
    <source>
        <strain evidence="9 10">Phaff 52-87</strain>
    </source>
</reference>
<evidence type="ECO:0000313" key="10">
    <source>
        <dbReference type="Proteomes" id="UP001498771"/>
    </source>
</evidence>
<comment type="caution">
    <text evidence="9">The sequence shown here is derived from an EMBL/GenBank/DDBJ whole genome shotgun (WGS) entry which is preliminary data.</text>
</comment>
<evidence type="ECO:0000256" key="7">
    <source>
        <dbReference type="ARBA" id="ARBA00048933"/>
    </source>
</evidence>
<dbReference type="SUPFAM" id="SSF51971">
    <property type="entry name" value="Nucleotide-binding domain"/>
    <property type="match status" value="2"/>
</dbReference>
<dbReference type="InterPro" id="IPR055275">
    <property type="entry name" value="Ferredox_Rdtase"/>
</dbReference>
<dbReference type="PIRSF" id="PIRSF000362">
    <property type="entry name" value="FNR"/>
    <property type="match status" value="1"/>
</dbReference>
<dbReference type="InterPro" id="IPR036188">
    <property type="entry name" value="FAD/NAD-bd_sf"/>
</dbReference>
<keyword evidence="6 8" id="KW-0560">Oxidoreductase</keyword>
<evidence type="ECO:0000256" key="1">
    <source>
        <dbReference type="ARBA" id="ARBA00001974"/>
    </source>
</evidence>
<proteinExistence type="inferred from homology"/>
<comment type="catalytic activity">
    <reaction evidence="7 8">
        <text>2 reduced [adrenodoxin] + NADP(+) + H(+) = 2 oxidized [adrenodoxin] + NADPH</text>
        <dbReference type="Rhea" id="RHEA:42312"/>
        <dbReference type="Rhea" id="RHEA-COMP:9998"/>
        <dbReference type="Rhea" id="RHEA-COMP:9999"/>
        <dbReference type="ChEBI" id="CHEBI:15378"/>
        <dbReference type="ChEBI" id="CHEBI:33737"/>
        <dbReference type="ChEBI" id="CHEBI:33738"/>
        <dbReference type="ChEBI" id="CHEBI:57783"/>
        <dbReference type="ChEBI" id="CHEBI:58349"/>
        <dbReference type="EC" id="1.18.1.6"/>
    </reaction>
</comment>
<name>A0ABR1F199_9ASCO</name>
<keyword evidence="5 8" id="KW-0521">NADP</keyword>
<dbReference type="RefSeq" id="XP_064766653.1">
    <property type="nucleotide sequence ID" value="XM_064910700.1"/>
</dbReference>
<sequence length="527" mass="57366">MSILHSPQILRASWSAVRRIPRASPALAHRWNSTVSATSTQRPLRVAIVGSGPAGFYTAYRILERTEAGAVVVDMFEKLPVPFGLARFGVAPDHPEVKNCQEKFEEVAESPYFNFFGNTAIGPSAFPPQTPLVHAPNQIPLSLLRRHYDAVILAYGADSDKMLSGSSFSGSTLDGVYSARQFVGWYNGHPEFQHLKPDLVSGDTAVVVGHGNVALDVARILLTDIDVLRKTDITSRAIDTLSASKIKHVKIVGRRGPAQASFTNKEVRELMTLGGVGYIPPPEEIMRPFAEGGKKLGRVAKRLLQLLERGSTLRPEEAAKTFEIEFLRSPAGFTAAAGGGEKLGAAVFDLMRLAGDPLLKETRVEPTGERVEVPCTAAFLSIGYKTHPLAGLEQSYDDRANHLLNELGKVSESIEGRDAKLYASGWIKRGPVGVIAETMYDAFETASTVIEDFETGTIGPRSATTDSPRAGWDGVRSELGGAAVSSMRIVSWGDWQKIDRVERELGKRSGKEREKIVDVETMLKTIE</sequence>
<comment type="subcellular location">
    <subcellularLocation>
        <location evidence="8">Mitochondrion</location>
    </subcellularLocation>
</comment>
<evidence type="ECO:0000313" key="9">
    <source>
        <dbReference type="EMBL" id="KAK7203620.1"/>
    </source>
</evidence>
<gene>
    <name evidence="9" type="ORF">BZA70DRAFT_250585</name>
</gene>
<organism evidence="9 10">
    <name type="scientific">Myxozyma melibiosi</name>
    <dbReference type="NCBI Taxonomy" id="54550"/>
    <lineage>
        <taxon>Eukaryota</taxon>
        <taxon>Fungi</taxon>
        <taxon>Dikarya</taxon>
        <taxon>Ascomycota</taxon>
        <taxon>Saccharomycotina</taxon>
        <taxon>Lipomycetes</taxon>
        <taxon>Lipomycetales</taxon>
        <taxon>Lipomycetaceae</taxon>
        <taxon>Myxozyma</taxon>
    </lineage>
</organism>
<keyword evidence="10" id="KW-1185">Reference proteome</keyword>
<evidence type="ECO:0000256" key="3">
    <source>
        <dbReference type="ARBA" id="ARBA00022630"/>
    </source>
</evidence>
<dbReference type="PANTHER" id="PTHR48467">
    <property type="entry name" value="GLUTAMATE SYNTHASE 1 [NADH], CHLOROPLASTIC-LIKE"/>
    <property type="match status" value="1"/>
</dbReference>
<dbReference type="Gene3D" id="3.40.50.720">
    <property type="entry name" value="NAD(P)-binding Rossmann-like Domain"/>
    <property type="match status" value="1"/>
</dbReference>
<dbReference type="EMBL" id="JBBJBU010000011">
    <property type="protein sequence ID" value="KAK7203620.1"/>
    <property type="molecule type" value="Genomic_DNA"/>
</dbReference>
<dbReference type="Proteomes" id="UP001498771">
    <property type="component" value="Unassembled WGS sequence"/>
</dbReference>
<keyword evidence="8" id="KW-0496">Mitochondrion</keyword>